<name>A0A1M6EUS2_9FLAO</name>
<sequence>MNYLDPTPEAGREFYQEFKGKGRLVMLNLVRFKRTADYSHAPHLKKSGAKSGRAAYEEYIAAIRPVLEAADGKVLFYGECGAFVVGPEAEKWDRALLVEHASVDTFMKLAQSPVYLENLGHRTAALEDFRLLPMTSITGGNF</sequence>
<keyword evidence="3" id="KW-1185">Reference proteome</keyword>
<organism evidence="2 3">
    <name type="scientific">Pseudozobellia thermophila</name>
    <dbReference type="NCBI Taxonomy" id="192903"/>
    <lineage>
        <taxon>Bacteria</taxon>
        <taxon>Pseudomonadati</taxon>
        <taxon>Bacteroidota</taxon>
        <taxon>Flavobacteriia</taxon>
        <taxon>Flavobacteriales</taxon>
        <taxon>Flavobacteriaceae</taxon>
        <taxon>Pseudozobellia</taxon>
    </lineage>
</organism>
<dbReference type="RefSeq" id="WP_072990432.1">
    <property type="nucleotide sequence ID" value="NZ_FQYU01000002.1"/>
</dbReference>
<dbReference type="Proteomes" id="UP000184543">
    <property type="component" value="Unassembled WGS sequence"/>
</dbReference>
<evidence type="ECO:0000259" key="1">
    <source>
        <dbReference type="Pfam" id="PF07045"/>
    </source>
</evidence>
<dbReference type="AlphaFoldDB" id="A0A1M6EUS2"/>
<dbReference type="InterPro" id="IPR011008">
    <property type="entry name" value="Dimeric_a/b-barrel"/>
</dbReference>
<dbReference type="OrthoDB" id="8909581at2"/>
<accession>A0A1M6EUS2</accession>
<gene>
    <name evidence="2" type="ORF">SAMN04488513_102187</name>
</gene>
<proteinExistence type="predicted"/>
<dbReference type="Gene3D" id="3.30.70.100">
    <property type="match status" value="1"/>
</dbReference>
<dbReference type="SUPFAM" id="SSF54909">
    <property type="entry name" value="Dimeric alpha+beta barrel"/>
    <property type="match status" value="1"/>
</dbReference>
<protein>
    <recommendedName>
        <fullName evidence="1">DUF1330 domain-containing protein</fullName>
    </recommendedName>
</protein>
<dbReference type="Pfam" id="PF07045">
    <property type="entry name" value="DUF1330"/>
    <property type="match status" value="1"/>
</dbReference>
<dbReference type="STRING" id="192903.SAMN04488513_102187"/>
<dbReference type="PANTHER" id="PTHR40257">
    <property type="match status" value="1"/>
</dbReference>
<dbReference type="InterPro" id="IPR010753">
    <property type="entry name" value="DUF1330"/>
</dbReference>
<evidence type="ECO:0000313" key="2">
    <source>
        <dbReference type="EMBL" id="SHI89217.1"/>
    </source>
</evidence>
<evidence type="ECO:0000313" key="3">
    <source>
        <dbReference type="Proteomes" id="UP000184543"/>
    </source>
</evidence>
<dbReference type="PANTHER" id="PTHR40257:SF1">
    <property type="entry name" value="DUF1330 DOMAIN-CONTAINING PROTEIN"/>
    <property type="match status" value="1"/>
</dbReference>
<dbReference type="EMBL" id="FQYU01000002">
    <property type="protein sequence ID" value="SHI89217.1"/>
    <property type="molecule type" value="Genomic_DNA"/>
</dbReference>
<reference evidence="3" key="1">
    <citation type="submission" date="2016-11" db="EMBL/GenBank/DDBJ databases">
        <authorList>
            <person name="Varghese N."/>
            <person name="Submissions S."/>
        </authorList>
    </citation>
    <scope>NUCLEOTIDE SEQUENCE [LARGE SCALE GENOMIC DNA]</scope>
    <source>
        <strain evidence="3">DSM 19858</strain>
    </source>
</reference>
<feature type="domain" description="DUF1330" evidence="1">
    <location>
        <begin position="53"/>
        <end position="127"/>
    </location>
</feature>